<dbReference type="PANTHER" id="PTHR43249">
    <property type="entry name" value="UDP-N-ACETYL-2-AMINO-2-DEOXY-D-GLUCURONATE OXIDASE"/>
    <property type="match status" value="1"/>
</dbReference>
<dbReference type="PANTHER" id="PTHR43249:SF1">
    <property type="entry name" value="D-GLUCOSIDE 3-DEHYDROGENASE"/>
    <property type="match status" value="1"/>
</dbReference>
<accession>A0A1G4RGW7</accession>
<dbReference type="EMBL" id="FMTT01000015">
    <property type="protein sequence ID" value="SCW55449.1"/>
    <property type="molecule type" value="Genomic_DNA"/>
</dbReference>
<dbReference type="Pfam" id="PF01408">
    <property type="entry name" value="GFO_IDH_MocA"/>
    <property type="match status" value="1"/>
</dbReference>
<proteinExistence type="predicted"/>
<dbReference type="GO" id="GO:0000166">
    <property type="term" value="F:nucleotide binding"/>
    <property type="evidence" value="ECO:0007669"/>
    <property type="project" value="InterPro"/>
</dbReference>
<dbReference type="Gene3D" id="3.30.360.10">
    <property type="entry name" value="Dihydrodipicolinate Reductase, domain 2"/>
    <property type="match status" value="1"/>
</dbReference>
<dbReference type="InterPro" id="IPR036291">
    <property type="entry name" value="NAD(P)-bd_dom_sf"/>
</dbReference>
<dbReference type="InterPro" id="IPR055170">
    <property type="entry name" value="GFO_IDH_MocA-like_dom"/>
</dbReference>
<name>A0A1G4RGW7_9BACL</name>
<evidence type="ECO:0000313" key="4">
    <source>
        <dbReference type="Proteomes" id="UP000198601"/>
    </source>
</evidence>
<dbReference type="SUPFAM" id="SSF51735">
    <property type="entry name" value="NAD(P)-binding Rossmann-fold domains"/>
    <property type="match status" value="1"/>
</dbReference>
<feature type="domain" description="GFO/IDH/MocA-like oxidoreductase" evidence="2">
    <location>
        <begin position="133"/>
        <end position="255"/>
    </location>
</feature>
<evidence type="ECO:0000259" key="1">
    <source>
        <dbReference type="Pfam" id="PF01408"/>
    </source>
</evidence>
<gene>
    <name evidence="3" type="ORF">SAMN04487970_10159</name>
</gene>
<reference evidence="4" key="1">
    <citation type="submission" date="2016-10" db="EMBL/GenBank/DDBJ databases">
        <authorList>
            <person name="Varghese N."/>
            <person name="Submissions S."/>
        </authorList>
    </citation>
    <scope>NUCLEOTIDE SEQUENCE [LARGE SCALE GENOMIC DNA]</scope>
    <source>
        <strain evidence="4">CGMCC 1.8946</strain>
    </source>
</reference>
<keyword evidence="4" id="KW-1185">Reference proteome</keyword>
<dbReference type="SUPFAM" id="SSF55347">
    <property type="entry name" value="Glyceraldehyde-3-phosphate dehydrogenase-like, C-terminal domain"/>
    <property type="match status" value="1"/>
</dbReference>
<feature type="domain" description="Gfo/Idh/MocA-like oxidoreductase N-terminal" evidence="1">
    <location>
        <begin position="6"/>
        <end position="117"/>
    </location>
</feature>
<dbReference type="Pfam" id="PF22725">
    <property type="entry name" value="GFO_IDH_MocA_C3"/>
    <property type="match status" value="1"/>
</dbReference>
<dbReference type="InterPro" id="IPR052515">
    <property type="entry name" value="Gfo/Idh/MocA_Oxidoreductase"/>
</dbReference>
<evidence type="ECO:0000259" key="2">
    <source>
        <dbReference type="Pfam" id="PF22725"/>
    </source>
</evidence>
<dbReference type="AlphaFoldDB" id="A0A1G4RGW7"/>
<organism evidence="3 4">
    <name type="scientific">Paenibacillus tianmuensis</name>
    <dbReference type="NCBI Taxonomy" id="624147"/>
    <lineage>
        <taxon>Bacteria</taxon>
        <taxon>Bacillati</taxon>
        <taxon>Bacillota</taxon>
        <taxon>Bacilli</taxon>
        <taxon>Bacillales</taxon>
        <taxon>Paenibacillaceae</taxon>
        <taxon>Paenibacillus</taxon>
    </lineage>
</organism>
<evidence type="ECO:0000313" key="3">
    <source>
        <dbReference type="EMBL" id="SCW55449.1"/>
    </source>
</evidence>
<dbReference type="STRING" id="624147.SAMN04487970_10159"/>
<sequence length="345" mass="37858">MKRLGTALIGCGAIAGVHLQAIAKLGLADLKAVVDTNETVGRQTAQRYGCDYYADYRDMLKRSDIDVIHICTGHDLHAPMTVDALAADKHVLTEKPMAENKASARTMLEAAAKHTNVQLGVIFQNRYNPASVRMKQAIESGELGKLLCMKGIVTWHRSPQYYETAWKGRWATEGGGVLINQAIHTLDLLQWFGGEVESIKGSISTDALEGVIEVEDSAHAHLVFASGATAVFYATNAYGVNSPVEVELVFEQGRLHLLGDTLFLHQNGTSAVLSEPVPNDLGEKSYWGVSHGYQIRDFYEHVLEGRPYPLNGPEGYKALRLVTDIYESSRSGQRIRYPSLLNAST</sequence>
<dbReference type="OrthoDB" id="9815825at2"/>
<dbReference type="RefSeq" id="WP_090671591.1">
    <property type="nucleotide sequence ID" value="NZ_FMTT01000015.1"/>
</dbReference>
<dbReference type="Gene3D" id="3.40.50.720">
    <property type="entry name" value="NAD(P)-binding Rossmann-like Domain"/>
    <property type="match status" value="1"/>
</dbReference>
<dbReference type="InterPro" id="IPR000683">
    <property type="entry name" value="Gfo/Idh/MocA-like_OxRdtase_N"/>
</dbReference>
<dbReference type="Proteomes" id="UP000198601">
    <property type="component" value="Unassembled WGS sequence"/>
</dbReference>
<protein>
    <submittedName>
        <fullName evidence="3">Predicted dehydrogenase</fullName>
    </submittedName>
</protein>